<dbReference type="SUPFAM" id="SSF53649">
    <property type="entry name" value="Alkaline phosphatase-like"/>
    <property type="match status" value="1"/>
</dbReference>
<keyword evidence="3" id="KW-0378">Hydrolase</keyword>
<proteinExistence type="inferred from homology"/>
<dbReference type="PROSITE" id="PS00523">
    <property type="entry name" value="SULFATASE_1"/>
    <property type="match status" value="1"/>
</dbReference>
<dbReference type="PANTHER" id="PTHR42693">
    <property type="entry name" value="ARYLSULFATASE FAMILY MEMBER"/>
    <property type="match status" value="1"/>
</dbReference>
<reference evidence="6 7" key="1">
    <citation type="journal article" date="2010" name="J. Bacteriol.">
        <title>Genome sequence of Lentisphaera araneosa HTCC2155T, the type species of the order Lentisphaerales in the phylum Lentisphaerae.</title>
        <authorList>
            <person name="Thrash J.C."/>
            <person name="Cho J.C."/>
            <person name="Vergin K.L."/>
            <person name="Morris R.M."/>
            <person name="Giovannoni S.J."/>
        </authorList>
    </citation>
    <scope>NUCLEOTIDE SEQUENCE [LARGE SCALE GENOMIC DNA]</scope>
    <source>
        <strain evidence="6 7">HTCC2155</strain>
    </source>
</reference>
<comment type="caution">
    <text evidence="6">The sequence shown here is derived from an EMBL/GenBank/DDBJ whole genome shotgun (WGS) entry which is preliminary data.</text>
</comment>
<evidence type="ECO:0000256" key="2">
    <source>
        <dbReference type="ARBA" id="ARBA00022723"/>
    </source>
</evidence>
<name>A6DMV0_9BACT</name>
<sequence>MKKIIIYLLFMTTLVAQDKPNIVFIIIDDFGYADSEPYGAKDIKTPGINELAKDGLKFTNFYANAPVCSPTRCAFITGRWQQRSGFEWALGYGGTNSQLKNGQYEAVTDIHGIGLLPEKNHLPKLLKKAGYKTGAFGKWHLGSQDKFNPIHHGFDEYYGPLLGHCDYYTYKYYDDTYTLREGAKVIKDSGYLTTNINERAVDFIDRHADKPFFMYVPHMAVHSPYQSADKKPKQITKTNLNDGNRADYAAMVEEVDKGVEMIIAKLKEKKIFHKTLFVVSSDNGGAHFSDNAPLFHRKTTLFEGGIRVPCIMHWPEKIGKGVVSDQIAITMDLSKTFLALAGIDEPSYDGINLLPMMTDKNNKVERTLFWRSNSKARRQKAVRMGKWKYILDVNCELLYNLENDIAENKNLFYQRPEIVQQMKQKLASWEREMDQHQPPFKVR</sequence>
<gene>
    <name evidence="6" type="ORF">LNTAR_07074</name>
</gene>
<evidence type="ECO:0000313" key="7">
    <source>
        <dbReference type="Proteomes" id="UP000004947"/>
    </source>
</evidence>
<dbReference type="GO" id="GO:0004065">
    <property type="term" value="F:arylsulfatase activity"/>
    <property type="evidence" value="ECO:0007669"/>
    <property type="project" value="TreeGrafter"/>
</dbReference>
<dbReference type="Gene3D" id="3.40.720.10">
    <property type="entry name" value="Alkaline Phosphatase, subunit A"/>
    <property type="match status" value="1"/>
</dbReference>
<evidence type="ECO:0000313" key="6">
    <source>
        <dbReference type="EMBL" id="EDM26986.1"/>
    </source>
</evidence>
<dbReference type="InterPro" id="IPR050738">
    <property type="entry name" value="Sulfatase"/>
</dbReference>
<dbReference type="OrthoDB" id="9783154at2"/>
<evidence type="ECO:0000259" key="5">
    <source>
        <dbReference type="Pfam" id="PF00884"/>
    </source>
</evidence>
<evidence type="ECO:0000256" key="4">
    <source>
        <dbReference type="ARBA" id="ARBA00022837"/>
    </source>
</evidence>
<dbReference type="PANTHER" id="PTHR42693:SF33">
    <property type="entry name" value="ARYLSULFATASE"/>
    <property type="match status" value="1"/>
</dbReference>
<dbReference type="eggNOG" id="COG3119">
    <property type="taxonomic scope" value="Bacteria"/>
</dbReference>
<accession>A6DMV0</accession>
<dbReference type="InterPro" id="IPR000917">
    <property type="entry name" value="Sulfatase_N"/>
</dbReference>
<dbReference type="RefSeq" id="WP_007279193.1">
    <property type="nucleotide sequence ID" value="NZ_ABCK01000012.1"/>
</dbReference>
<keyword evidence="2" id="KW-0479">Metal-binding</keyword>
<organism evidence="6 7">
    <name type="scientific">Lentisphaera araneosa HTCC2155</name>
    <dbReference type="NCBI Taxonomy" id="313628"/>
    <lineage>
        <taxon>Bacteria</taxon>
        <taxon>Pseudomonadati</taxon>
        <taxon>Lentisphaerota</taxon>
        <taxon>Lentisphaeria</taxon>
        <taxon>Lentisphaerales</taxon>
        <taxon>Lentisphaeraceae</taxon>
        <taxon>Lentisphaera</taxon>
    </lineage>
</organism>
<keyword evidence="7" id="KW-1185">Reference proteome</keyword>
<dbReference type="GO" id="GO:0046872">
    <property type="term" value="F:metal ion binding"/>
    <property type="evidence" value="ECO:0007669"/>
    <property type="project" value="UniProtKB-KW"/>
</dbReference>
<dbReference type="InterPro" id="IPR017850">
    <property type="entry name" value="Alkaline_phosphatase_core_sf"/>
</dbReference>
<dbReference type="AlphaFoldDB" id="A6DMV0"/>
<comment type="similarity">
    <text evidence="1">Belongs to the sulfatase family.</text>
</comment>
<dbReference type="Pfam" id="PF00884">
    <property type="entry name" value="Sulfatase"/>
    <property type="match status" value="1"/>
</dbReference>
<feature type="domain" description="Sulfatase N-terminal" evidence="5">
    <location>
        <begin position="20"/>
        <end position="343"/>
    </location>
</feature>
<evidence type="ECO:0000256" key="3">
    <source>
        <dbReference type="ARBA" id="ARBA00022801"/>
    </source>
</evidence>
<dbReference type="EMBL" id="ABCK01000012">
    <property type="protein sequence ID" value="EDM26986.1"/>
    <property type="molecule type" value="Genomic_DNA"/>
</dbReference>
<dbReference type="Proteomes" id="UP000004947">
    <property type="component" value="Unassembled WGS sequence"/>
</dbReference>
<dbReference type="InterPro" id="IPR024607">
    <property type="entry name" value="Sulfatase_CS"/>
</dbReference>
<keyword evidence="4" id="KW-0106">Calcium</keyword>
<protein>
    <submittedName>
        <fullName evidence="6">N-acetylgalactosamine-6-sulfate sulfatase</fullName>
    </submittedName>
</protein>
<dbReference type="Gene3D" id="3.30.1120.10">
    <property type="match status" value="1"/>
</dbReference>
<evidence type="ECO:0000256" key="1">
    <source>
        <dbReference type="ARBA" id="ARBA00008779"/>
    </source>
</evidence>